<dbReference type="Pfam" id="PF05127">
    <property type="entry name" value="NAT10_TcmA_helicase"/>
    <property type="match status" value="1"/>
</dbReference>
<dbReference type="GO" id="GO:0000049">
    <property type="term" value="F:tRNA binding"/>
    <property type="evidence" value="ECO:0007669"/>
    <property type="project" value="TreeGrafter"/>
</dbReference>
<feature type="binding site" evidence="10">
    <location>
        <begin position="612"/>
        <end position="614"/>
    </location>
    <ligand>
        <name>acetyl-CoA</name>
        <dbReference type="ChEBI" id="CHEBI:57288"/>
    </ligand>
</feature>
<dbReference type="HAMAP" id="MF_03211">
    <property type="entry name" value="RNA_acetyltr_Nat10"/>
    <property type="match status" value="1"/>
</dbReference>
<evidence type="ECO:0000256" key="9">
    <source>
        <dbReference type="ARBA" id="ARBA00068357"/>
    </source>
</evidence>
<dbReference type="Pfam" id="PF13718">
    <property type="entry name" value="GNAT_acetyltr_2"/>
    <property type="match status" value="1"/>
</dbReference>
<dbReference type="GO" id="GO:0005730">
    <property type="term" value="C:nucleolus"/>
    <property type="evidence" value="ECO:0007669"/>
    <property type="project" value="UniProtKB-SubCell"/>
</dbReference>
<comment type="catalytic activity">
    <reaction evidence="10">
        <text>a cytidine in 18S rRNA + acetyl-CoA + ATP + H2O = an N(4)-acetylcytidine in 18S rRNA + ADP + phosphate + CoA + H(+)</text>
        <dbReference type="Rhea" id="RHEA:51424"/>
        <dbReference type="Rhea" id="RHEA-COMP:13575"/>
        <dbReference type="Rhea" id="RHEA-COMP:13576"/>
        <dbReference type="ChEBI" id="CHEBI:15377"/>
        <dbReference type="ChEBI" id="CHEBI:15378"/>
        <dbReference type="ChEBI" id="CHEBI:30616"/>
        <dbReference type="ChEBI" id="CHEBI:43474"/>
        <dbReference type="ChEBI" id="CHEBI:57287"/>
        <dbReference type="ChEBI" id="CHEBI:57288"/>
        <dbReference type="ChEBI" id="CHEBI:74900"/>
        <dbReference type="ChEBI" id="CHEBI:82748"/>
        <dbReference type="ChEBI" id="CHEBI:456216"/>
    </reaction>
</comment>
<proteinExistence type="inferred from homology"/>
<evidence type="ECO:0000313" key="12">
    <source>
        <dbReference type="EMBL" id="CAL1264170.1"/>
    </source>
</evidence>
<keyword evidence="4 10" id="KW-0819">tRNA processing</keyword>
<evidence type="ECO:0000256" key="5">
    <source>
        <dbReference type="ARBA" id="ARBA00022741"/>
    </source>
</evidence>
<comment type="caution">
    <text evidence="12">The sequence shown here is derived from an EMBL/GenBank/DDBJ whole genome shotgun (WGS) entry which is preliminary data.</text>
</comment>
<dbReference type="Gene3D" id="3.40.630.30">
    <property type="match status" value="1"/>
</dbReference>
<comment type="subcellular location">
    <subcellularLocation>
        <location evidence="1 10">Nucleus</location>
        <location evidence="1 10">Nucleolus</location>
    </subcellularLocation>
</comment>
<evidence type="ECO:0000256" key="2">
    <source>
        <dbReference type="ARBA" id="ARBA00022552"/>
    </source>
</evidence>
<sequence>MSCQNIDQRITKLIKNVIKSHHRSMFFIIGEKARNQVVFLHHLLVKYRISFNCQKPSVLWCFKKGTEFNIHHLKKRLKLLKKAYGGVNAFCQEYVLDHFLLSSDIQFCHYSESDKILGQTFGMLIIQDFEAITPNVLARIVECVEGGGVIVFLLQNIAKLEDLFVIDMDVHSRWVTEVHHEISPRFNKRLIMSLISCENCLILDDTLEVKSVPKIFNDNPKRLENKNDTVLQIAESISNSSFSDDVKKILEISCTLDQLSSLEKVFEILKCRNRLSVVSLTSARGRGKSAVLGLSISLAVASKYSNIYVTAPHLENVQTLFNFLLKGFTALGYQENGNLQVQKSDANYTTFITGIKVSRKHPRKVCYLPPVDFHKSGGADLIVIDEAAAIPLPLVKKWMDSCTVLMASTINGYEGTGRSLSLKLLNQLRSQSITPAAEYPTLLEIQLEAAVRYANEDSVESWLNRLLCLDASIDLPCFDCEPPRFQECDLYYVNRDALFSYNKFAEKFLQDIVSLFVSSHYKNSPNDLLMMADAPAHHIFCLLPHERINSNGLPNVLCAIQVCLEGQISVETSQFEQSEGRRASGDLIPWVISQQFQDVGFCALSGARVVRIATHPQYQKMGYGKHALHLLSQFYKGTFTAKGDSVDSVSRKKERCSSLLLQLQDLQQEPLDYLGVSYGLTPELFKFWKKSGFAPLYIRQTTSEVTGEHSCIMVKYLKNQSSKASGWLSEYFSDFSERFASLLITSFKHLPSSLALSIFHYADLRLQKALSPEQLQWLLSSRSLQRLKAYCLQQVDYHLILDLLPAIARYYFLGYLNGFFLSSIQESVLLCIGMQSKSVDESASELAMEAQQIMGCFRKALKKILQQLYSHQDNSSINNDVAHQRDIPKQKKELLTSTLKSKRNNSFNQFSVHNKKFKESS</sequence>
<reference evidence="12 13" key="1">
    <citation type="submission" date="2024-04" db="EMBL/GenBank/DDBJ databases">
        <authorList>
            <person name="Rising A."/>
            <person name="Reimegard J."/>
            <person name="Sonavane S."/>
            <person name="Akerstrom W."/>
            <person name="Nylinder S."/>
            <person name="Hedman E."/>
            <person name="Kallberg Y."/>
        </authorList>
    </citation>
    <scope>NUCLEOTIDE SEQUENCE [LARGE SCALE GENOMIC DNA]</scope>
</reference>
<dbReference type="GO" id="GO:1990883">
    <property type="term" value="F:18S rRNA cytidine N-acetyltransferase activity"/>
    <property type="evidence" value="ECO:0007669"/>
    <property type="project" value="TreeGrafter"/>
</dbReference>
<dbReference type="InterPro" id="IPR013562">
    <property type="entry name" value="TmcA/NAT10_N"/>
</dbReference>
<evidence type="ECO:0000256" key="6">
    <source>
        <dbReference type="ARBA" id="ARBA00022840"/>
    </source>
</evidence>
<evidence type="ECO:0000256" key="7">
    <source>
        <dbReference type="ARBA" id="ARBA00023242"/>
    </source>
</evidence>
<dbReference type="InterPro" id="IPR027417">
    <property type="entry name" value="P-loop_NTPase"/>
</dbReference>
<dbReference type="PROSITE" id="PS51186">
    <property type="entry name" value="GNAT"/>
    <property type="match status" value="1"/>
</dbReference>
<comment type="caution">
    <text evidence="10">Lacks conserved residue(s) required for the propagation of feature annotation.</text>
</comment>
<evidence type="ECO:0000256" key="1">
    <source>
        <dbReference type="ARBA" id="ARBA00004604"/>
    </source>
</evidence>
<evidence type="ECO:0000313" key="13">
    <source>
        <dbReference type="Proteomes" id="UP001497382"/>
    </source>
</evidence>
<keyword evidence="5 10" id="KW-0547">Nucleotide-binding</keyword>
<name>A0AAV1Z1S3_9ARAC</name>
<dbReference type="InterPro" id="IPR007807">
    <property type="entry name" value="TcmA/NAT10_helicase"/>
</dbReference>
<dbReference type="Pfam" id="PF13725">
    <property type="entry name" value="tRNA_bind_2"/>
    <property type="match status" value="1"/>
</dbReference>
<dbReference type="Gene3D" id="3.40.50.300">
    <property type="entry name" value="P-loop containing nucleotide triphosphate hydrolases"/>
    <property type="match status" value="1"/>
</dbReference>
<dbReference type="SUPFAM" id="SSF55729">
    <property type="entry name" value="Acyl-CoA N-acyltransferases (Nat)"/>
    <property type="match status" value="1"/>
</dbReference>
<dbReference type="InterPro" id="IPR016181">
    <property type="entry name" value="Acyl_CoA_acyltransferase"/>
</dbReference>
<feature type="domain" description="N-acetyltransferase" evidence="11">
    <location>
        <begin position="543"/>
        <end position="718"/>
    </location>
</feature>
<dbReference type="EMBL" id="CAXIEN010000011">
    <property type="protein sequence ID" value="CAL1264170.1"/>
    <property type="molecule type" value="Genomic_DNA"/>
</dbReference>
<keyword evidence="7 10" id="KW-0539">Nucleus</keyword>
<dbReference type="EC" id="2.3.1.-" evidence="10"/>
<dbReference type="Gene3D" id="3.40.50.11040">
    <property type="match status" value="1"/>
</dbReference>
<evidence type="ECO:0000256" key="8">
    <source>
        <dbReference type="ARBA" id="ARBA00023315"/>
    </source>
</evidence>
<keyword evidence="13" id="KW-1185">Reference proteome</keyword>
<dbReference type="GO" id="GO:0005524">
    <property type="term" value="F:ATP binding"/>
    <property type="evidence" value="ECO:0007669"/>
    <property type="project" value="UniProtKB-UniRule"/>
</dbReference>
<dbReference type="InterPro" id="IPR033688">
    <property type="entry name" value="NAT10"/>
</dbReference>
<dbReference type="PANTHER" id="PTHR10925">
    <property type="entry name" value="N-ACETYLTRANSFERASE 10"/>
    <property type="match status" value="1"/>
</dbReference>
<keyword evidence="8 10" id="KW-0012">Acyltransferase</keyword>
<feature type="binding site" evidence="10">
    <location>
        <position position="452"/>
    </location>
    <ligand>
        <name>ATP</name>
        <dbReference type="ChEBI" id="CHEBI:30616"/>
    </ligand>
</feature>
<dbReference type="PANTHER" id="PTHR10925:SF5">
    <property type="entry name" value="RNA CYTIDINE ACETYLTRANSFERASE"/>
    <property type="match status" value="1"/>
</dbReference>
<evidence type="ECO:0000256" key="10">
    <source>
        <dbReference type="HAMAP-Rule" id="MF_03211"/>
    </source>
</evidence>
<dbReference type="GO" id="GO:0051391">
    <property type="term" value="P:tRNA acetylation"/>
    <property type="evidence" value="ECO:0007669"/>
    <property type="project" value="UniProtKB-UniRule"/>
</dbReference>
<evidence type="ECO:0000259" key="11">
    <source>
        <dbReference type="PROSITE" id="PS51186"/>
    </source>
</evidence>
<feature type="binding site" evidence="10">
    <location>
        <position position="690"/>
    </location>
    <ligand>
        <name>acetyl-CoA</name>
        <dbReference type="ChEBI" id="CHEBI:57288"/>
    </ligand>
</feature>
<organism evidence="12 13">
    <name type="scientific">Larinioides sclopetarius</name>
    <dbReference type="NCBI Taxonomy" id="280406"/>
    <lineage>
        <taxon>Eukaryota</taxon>
        <taxon>Metazoa</taxon>
        <taxon>Ecdysozoa</taxon>
        <taxon>Arthropoda</taxon>
        <taxon>Chelicerata</taxon>
        <taxon>Arachnida</taxon>
        <taxon>Araneae</taxon>
        <taxon>Araneomorphae</taxon>
        <taxon>Entelegynae</taxon>
        <taxon>Araneoidea</taxon>
        <taxon>Araneidae</taxon>
        <taxon>Larinioides</taxon>
    </lineage>
</organism>
<gene>
    <name evidence="12" type="ORF">LARSCL_LOCUS1871</name>
</gene>
<dbReference type="Pfam" id="PF08351">
    <property type="entry name" value="TmcA_N"/>
    <property type="match status" value="1"/>
</dbReference>
<dbReference type="GO" id="GO:0030686">
    <property type="term" value="C:90S preribosome"/>
    <property type="evidence" value="ECO:0007669"/>
    <property type="project" value="TreeGrafter"/>
</dbReference>
<keyword evidence="2 10" id="KW-0698">rRNA processing</keyword>
<dbReference type="InterPro" id="IPR027992">
    <property type="entry name" value="tRNA_bind_dom"/>
</dbReference>
<dbReference type="FunFam" id="3.40.50.300:FF:002218">
    <property type="entry name" value="tRNA(Met) cytidine acetyltransferase TmcA"/>
    <property type="match status" value="1"/>
</dbReference>
<accession>A0AAV1Z1S3</accession>
<keyword evidence="3 10" id="KW-0808">Transferase</keyword>
<comment type="function">
    <text evidence="10">RNA cytidine acetyltransferase with specificity toward both 18S rRNA and tRNAs. Catalyzes the formation of N(4)-acetylcytidine (ac4C) in 18S rRNA. Required for early nucleolar cleavages of precursor rRNA at sites A0, A1 and A2 during 18S rRNA synthesis. Catalyzes the formation of ac4C in serine and leucine tRNAs. Requires a tRNA-binding adapter protein for full tRNA acetyltransferase activity but not for 18S rRNA acetylation.</text>
</comment>
<evidence type="ECO:0000256" key="3">
    <source>
        <dbReference type="ARBA" id="ARBA00022679"/>
    </source>
</evidence>
<feature type="binding site" evidence="10">
    <location>
        <begin position="619"/>
        <end position="625"/>
    </location>
    <ligand>
        <name>acetyl-CoA</name>
        <dbReference type="ChEBI" id="CHEBI:57288"/>
    </ligand>
</feature>
<comment type="similarity">
    <text evidence="10">Belongs to the RNA cytidine acetyltransferase family. NAT10 subfamily.</text>
</comment>
<keyword evidence="6 10" id="KW-0067">ATP-binding</keyword>
<protein>
    <recommendedName>
        <fullName evidence="9 10">RNA cytidine acetyltransferase</fullName>
        <ecNumber evidence="10">2.3.1.-</ecNumber>
    </recommendedName>
    <alternativeName>
        <fullName evidence="10">18S rRNA cytosine acetyltransferase</fullName>
    </alternativeName>
</protein>
<dbReference type="InterPro" id="IPR032672">
    <property type="entry name" value="TmcA/NAT10/Kre33"/>
</dbReference>
<dbReference type="InterPro" id="IPR000182">
    <property type="entry name" value="GNAT_dom"/>
</dbReference>
<comment type="catalytic activity">
    <reaction evidence="10">
        <text>a cytidine in tRNA + acetyl-CoA + ATP + H2O = an N(4)-acetylcytidine in tRNA + ADP + phosphate + CoA + H(+)</text>
        <dbReference type="Rhea" id="RHEA:53876"/>
        <dbReference type="Rhea" id="RHEA-COMP:13670"/>
        <dbReference type="Rhea" id="RHEA-COMP:13671"/>
        <dbReference type="ChEBI" id="CHEBI:15377"/>
        <dbReference type="ChEBI" id="CHEBI:15378"/>
        <dbReference type="ChEBI" id="CHEBI:30616"/>
        <dbReference type="ChEBI" id="CHEBI:43474"/>
        <dbReference type="ChEBI" id="CHEBI:57287"/>
        <dbReference type="ChEBI" id="CHEBI:57288"/>
        <dbReference type="ChEBI" id="CHEBI:74900"/>
        <dbReference type="ChEBI" id="CHEBI:82748"/>
        <dbReference type="ChEBI" id="CHEBI:456216"/>
    </reaction>
</comment>
<evidence type="ECO:0000256" key="4">
    <source>
        <dbReference type="ARBA" id="ARBA00022694"/>
    </source>
</evidence>
<dbReference type="GO" id="GO:1904812">
    <property type="term" value="P:rRNA acetylation involved in maturation of SSU-rRNA"/>
    <property type="evidence" value="ECO:0007669"/>
    <property type="project" value="InterPro"/>
</dbReference>
<dbReference type="CDD" id="cd04301">
    <property type="entry name" value="NAT_SF"/>
    <property type="match status" value="1"/>
</dbReference>
<dbReference type="Proteomes" id="UP001497382">
    <property type="component" value="Unassembled WGS sequence"/>
</dbReference>
<dbReference type="AlphaFoldDB" id="A0AAV1Z1S3"/>